<feature type="transmembrane region" description="Helical" evidence="10">
    <location>
        <begin position="723"/>
        <end position="741"/>
    </location>
</feature>
<dbReference type="InterPro" id="IPR003660">
    <property type="entry name" value="HAMP_dom"/>
</dbReference>
<dbReference type="SMART" id="SM00388">
    <property type="entry name" value="HisKA"/>
    <property type="match status" value="1"/>
</dbReference>
<comment type="catalytic activity">
    <reaction evidence="1">
        <text>ATP + protein L-histidine = ADP + protein N-phospho-L-histidine.</text>
        <dbReference type="EC" id="2.7.13.3"/>
    </reaction>
</comment>
<keyword evidence="7" id="KW-0418">Kinase</keyword>
<dbReference type="PANTHER" id="PTHR42878">
    <property type="entry name" value="TWO-COMPONENT HISTIDINE KINASE"/>
    <property type="match status" value="1"/>
</dbReference>
<keyword evidence="10" id="KW-0472">Membrane</keyword>
<feature type="domain" description="Histidine kinase" evidence="11">
    <location>
        <begin position="1151"/>
        <end position="1360"/>
    </location>
</feature>
<feature type="transmembrane region" description="Helical" evidence="10">
    <location>
        <begin position="947"/>
        <end position="969"/>
    </location>
</feature>
<dbReference type="InterPro" id="IPR036097">
    <property type="entry name" value="HisK_dim/P_sf"/>
</dbReference>
<dbReference type="Pfam" id="PF00672">
    <property type="entry name" value="HAMP"/>
    <property type="match status" value="1"/>
</dbReference>
<dbReference type="InterPro" id="IPR004358">
    <property type="entry name" value="Sig_transdc_His_kin-like_C"/>
</dbReference>
<keyword evidence="8" id="KW-0067">ATP-binding</keyword>
<feature type="transmembrane region" description="Helical" evidence="10">
    <location>
        <begin position="258"/>
        <end position="279"/>
    </location>
</feature>
<feature type="domain" description="HAMP" evidence="12">
    <location>
        <begin position="970"/>
        <end position="1022"/>
    </location>
</feature>
<feature type="transmembrane region" description="Helical" evidence="10">
    <location>
        <begin position="316"/>
        <end position="344"/>
    </location>
</feature>
<dbReference type="PANTHER" id="PTHR42878:SF7">
    <property type="entry name" value="SENSOR HISTIDINE KINASE GLRK"/>
    <property type="match status" value="1"/>
</dbReference>
<dbReference type="InterPro" id="IPR050351">
    <property type="entry name" value="BphY/WalK/GraS-like"/>
</dbReference>
<dbReference type="GO" id="GO:0007234">
    <property type="term" value="P:osmosensory signaling via phosphorelay pathway"/>
    <property type="evidence" value="ECO:0007669"/>
    <property type="project" value="TreeGrafter"/>
</dbReference>
<keyword evidence="10" id="KW-1133">Transmembrane helix</keyword>
<dbReference type="EC" id="2.7.13.3" evidence="3"/>
<keyword evidence="14" id="KW-1185">Reference proteome</keyword>
<evidence type="ECO:0000259" key="11">
    <source>
        <dbReference type="PROSITE" id="PS50109"/>
    </source>
</evidence>
<keyword evidence="9" id="KW-0902">Two-component regulatory system</keyword>
<dbReference type="PROSITE" id="PS50885">
    <property type="entry name" value="HAMP"/>
    <property type="match status" value="1"/>
</dbReference>
<gene>
    <name evidence="13" type="ORF">J3U87_25495</name>
</gene>
<dbReference type="SUPFAM" id="SSF47384">
    <property type="entry name" value="Homodimeric domain of signal transducing histidine kinase"/>
    <property type="match status" value="1"/>
</dbReference>
<dbReference type="InterPro" id="IPR003594">
    <property type="entry name" value="HATPase_dom"/>
</dbReference>
<evidence type="ECO:0000259" key="12">
    <source>
        <dbReference type="PROSITE" id="PS50885"/>
    </source>
</evidence>
<dbReference type="Gene3D" id="3.30.565.10">
    <property type="entry name" value="Histidine kinase-like ATPase, C-terminal domain"/>
    <property type="match status" value="1"/>
</dbReference>
<evidence type="ECO:0000256" key="5">
    <source>
        <dbReference type="ARBA" id="ARBA00022679"/>
    </source>
</evidence>
<organism evidence="13 14">
    <name type="scientific">Sulfidibacter corallicola</name>
    <dbReference type="NCBI Taxonomy" id="2818388"/>
    <lineage>
        <taxon>Bacteria</taxon>
        <taxon>Pseudomonadati</taxon>
        <taxon>Acidobacteriota</taxon>
        <taxon>Holophagae</taxon>
        <taxon>Acanthopleuribacterales</taxon>
        <taxon>Acanthopleuribacteraceae</taxon>
        <taxon>Sulfidibacter</taxon>
    </lineage>
</organism>
<keyword evidence="6" id="KW-0547">Nucleotide-binding</keyword>
<dbReference type="GO" id="GO:0030295">
    <property type="term" value="F:protein kinase activator activity"/>
    <property type="evidence" value="ECO:0007669"/>
    <property type="project" value="TreeGrafter"/>
</dbReference>
<dbReference type="InterPro" id="IPR036890">
    <property type="entry name" value="HATPase_C_sf"/>
</dbReference>
<keyword evidence="4" id="KW-0597">Phosphoprotein</keyword>
<protein>
    <recommendedName>
        <fullName evidence="3">histidine kinase</fullName>
        <ecNumber evidence="3">2.7.13.3</ecNumber>
    </recommendedName>
</protein>
<evidence type="ECO:0000313" key="14">
    <source>
        <dbReference type="Proteomes" id="UP000663929"/>
    </source>
</evidence>
<evidence type="ECO:0000256" key="4">
    <source>
        <dbReference type="ARBA" id="ARBA00022553"/>
    </source>
</evidence>
<dbReference type="SUPFAM" id="SSF55874">
    <property type="entry name" value="ATPase domain of HSP90 chaperone/DNA topoisomerase II/histidine kinase"/>
    <property type="match status" value="1"/>
</dbReference>
<sequence>MGFFRAYNLVCVFLAIQVFTVCFPHSFLYIAQALVGAFAFAAAMREWKGRSSGLILILVAAPLLLWIPAETIPQPGVPQNAALHLMRDFHLESWLEDREMQGSLALLRGKNPRLGNPESGSLFRHADLPAHDSVTLFNLNMEPLVWQGNYFSESYEGLTPGAPALGMRDGRLFLQVLVPLPSAEQAEGFLCLETLLVSSHFEERSHTWLVAQDPAFRHYQPRVVEPGKGRFLVDLAETLTVPALPYDLSFFPDHDSSLLFDAAALGWVLALVAAFFLLFGKTPVRFRFVPPLLALVALGSFAQIPPDDTTVLASYIFGTTVLGGLLISPFHLFLSSSLAFLVLLGGRGALAPKHPLWSLAFLVLAAGFVMFGADALQQANVFSYIHPLEALDSPGALLSYLGFLSLLACLLHLMDRARWERGLHLAIALGLVVGVCLFLQPERWQALGSLALLALAGFVRAPASVRAAVGVLFFYPNMVFTEHRQELDFVRNQILDEITLLGERNHFRIGRLIGQLEPLTDQIDHAPHEHLMEMFAQRCGLLEEQIDFAMRLSSPQGEAVSEVDQHISLDRIPYYHVPLNQVESITSLDRSGSDRSGPGWLVFRTLLSSVRGDYELVVVLGNDYQNLSLVRQLGRLQGSRYPFRSRDAFPYFAYILDVYDGNGRSLYNQGDPVALTLDERERLKEEVYFWKPDPKSPRNTLFFFSGSPFLYRITHKATPLRMIFVRYLALFLAAWLILRLIRLGLGPTRSPLANWRRSFALKMAGFMFLSSVLPTATLGYLLIKSIRKNQVREVEAIARSNILAAKNLFIQYLEPQNDELTGGGGDAEVEQRTREFERSNPRNLPVQRFSRILNEDLSLYLDGRVYKTHQPEVFREGILNRRLSFDLVRSLIIENKPYTFQQRNLPDGSSIWVSYSPLRLTDKHTAVLSMTMIPFNRRQSLRWEEQLEFSVTVLAGLFFLMAGLTRFLAQSFLRPVSAITRGAMRMAKGIQNRPIIVHRQDELERMVSAFNSMQERIQLSQSRLKEQLDVLDETLKATSGGLVGFDREGRVLLQNQMAWELLDMDSIPQTFDELLAREPQLVPLREAVDAEWEGECNVGLSGSTGRRELLVKARAVPGTTERGIRLILAIEDITHAMEAGRFKAWSEMARRVAHEIKNPLTPIQLEIDYLVKLYQDEHPEFGPALLETKEEISRQVEILRRTATEFSDYARPVTLAVEPFDLTHLVHDLVSPYEKAMTDLELVVTMPDRLEVEGDARLLRRSLHNLIVNAVQAMERRGRLRIEVRAEPDAALITIEDTGPGIPLEDQPRVFEAYFSTKDQGTGLGLVIAKRYVQLHEGSLHIDPDYREGTRFQVRIPLRQPEVASETTFT</sequence>
<reference evidence="13" key="1">
    <citation type="submission" date="2021-03" db="EMBL/GenBank/DDBJ databases">
        <title>Acanthopleuribacteraceae sp. M133.</title>
        <authorList>
            <person name="Wang G."/>
        </authorList>
    </citation>
    <scope>NUCLEOTIDE SEQUENCE</scope>
    <source>
        <strain evidence="13">M133</strain>
    </source>
</reference>
<dbReference type="RefSeq" id="WP_237378602.1">
    <property type="nucleotide sequence ID" value="NZ_CP071793.1"/>
</dbReference>
<keyword evidence="10" id="KW-0812">Transmembrane</keyword>
<comment type="subcellular location">
    <subcellularLocation>
        <location evidence="2">Membrane</location>
    </subcellularLocation>
</comment>
<dbReference type="CDD" id="cd06225">
    <property type="entry name" value="HAMP"/>
    <property type="match status" value="1"/>
</dbReference>
<evidence type="ECO:0000256" key="3">
    <source>
        <dbReference type="ARBA" id="ARBA00012438"/>
    </source>
</evidence>
<feature type="transmembrane region" description="Helical" evidence="10">
    <location>
        <begin position="6"/>
        <end position="31"/>
    </location>
</feature>
<feature type="transmembrane region" description="Helical" evidence="10">
    <location>
        <begin position="393"/>
        <end position="411"/>
    </location>
</feature>
<feature type="transmembrane region" description="Helical" evidence="10">
    <location>
        <begin position="423"/>
        <end position="440"/>
    </location>
</feature>
<dbReference type="InterPro" id="IPR005467">
    <property type="entry name" value="His_kinase_dom"/>
</dbReference>
<dbReference type="SUPFAM" id="SSF158472">
    <property type="entry name" value="HAMP domain-like"/>
    <property type="match status" value="1"/>
</dbReference>
<feature type="transmembrane region" description="Helical" evidence="10">
    <location>
        <begin position="761"/>
        <end position="783"/>
    </location>
</feature>
<evidence type="ECO:0000256" key="2">
    <source>
        <dbReference type="ARBA" id="ARBA00004370"/>
    </source>
</evidence>
<evidence type="ECO:0000256" key="6">
    <source>
        <dbReference type="ARBA" id="ARBA00022741"/>
    </source>
</evidence>
<dbReference type="KEGG" id="scor:J3U87_25495"/>
<dbReference type="Gene3D" id="1.10.8.500">
    <property type="entry name" value="HAMP domain in histidine kinase"/>
    <property type="match status" value="1"/>
</dbReference>
<dbReference type="Pfam" id="PF02518">
    <property type="entry name" value="HATPase_c"/>
    <property type="match status" value="1"/>
</dbReference>
<accession>A0A8A4TH50</accession>
<dbReference type="Gene3D" id="1.10.287.130">
    <property type="match status" value="1"/>
</dbReference>
<evidence type="ECO:0000256" key="7">
    <source>
        <dbReference type="ARBA" id="ARBA00022777"/>
    </source>
</evidence>
<dbReference type="GO" id="GO:0000156">
    <property type="term" value="F:phosphorelay response regulator activity"/>
    <property type="evidence" value="ECO:0007669"/>
    <property type="project" value="TreeGrafter"/>
</dbReference>
<dbReference type="GO" id="GO:0000155">
    <property type="term" value="F:phosphorelay sensor kinase activity"/>
    <property type="evidence" value="ECO:0007669"/>
    <property type="project" value="InterPro"/>
</dbReference>
<dbReference type="CDD" id="cd00082">
    <property type="entry name" value="HisKA"/>
    <property type="match status" value="1"/>
</dbReference>
<dbReference type="EMBL" id="CP071793">
    <property type="protein sequence ID" value="QTD48953.1"/>
    <property type="molecule type" value="Genomic_DNA"/>
</dbReference>
<evidence type="ECO:0000256" key="10">
    <source>
        <dbReference type="SAM" id="Phobius"/>
    </source>
</evidence>
<dbReference type="GO" id="GO:0005524">
    <property type="term" value="F:ATP binding"/>
    <property type="evidence" value="ECO:0007669"/>
    <property type="project" value="UniProtKB-KW"/>
</dbReference>
<feature type="transmembrane region" description="Helical" evidence="10">
    <location>
        <begin position="286"/>
        <end position="304"/>
    </location>
</feature>
<dbReference type="Gene3D" id="3.30.450.20">
    <property type="entry name" value="PAS domain"/>
    <property type="match status" value="1"/>
</dbReference>
<evidence type="ECO:0000256" key="1">
    <source>
        <dbReference type="ARBA" id="ARBA00000085"/>
    </source>
</evidence>
<dbReference type="Proteomes" id="UP000663929">
    <property type="component" value="Chromosome"/>
</dbReference>
<feature type="transmembrane region" description="Helical" evidence="10">
    <location>
        <begin position="446"/>
        <end position="475"/>
    </location>
</feature>
<dbReference type="GO" id="GO:0016020">
    <property type="term" value="C:membrane"/>
    <property type="evidence" value="ECO:0007669"/>
    <property type="project" value="UniProtKB-SubCell"/>
</dbReference>
<feature type="transmembrane region" description="Helical" evidence="10">
    <location>
        <begin position="356"/>
        <end position="373"/>
    </location>
</feature>
<keyword evidence="5" id="KW-0808">Transferase</keyword>
<evidence type="ECO:0000256" key="8">
    <source>
        <dbReference type="ARBA" id="ARBA00022840"/>
    </source>
</evidence>
<evidence type="ECO:0000256" key="9">
    <source>
        <dbReference type="ARBA" id="ARBA00023012"/>
    </source>
</evidence>
<dbReference type="InterPro" id="IPR003661">
    <property type="entry name" value="HisK_dim/P_dom"/>
</dbReference>
<dbReference type="SMART" id="SM00387">
    <property type="entry name" value="HATPase_c"/>
    <property type="match status" value="1"/>
</dbReference>
<dbReference type="PROSITE" id="PS50109">
    <property type="entry name" value="HIS_KIN"/>
    <property type="match status" value="1"/>
</dbReference>
<proteinExistence type="predicted"/>
<evidence type="ECO:0000313" key="13">
    <source>
        <dbReference type="EMBL" id="QTD48953.1"/>
    </source>
</evidence>
<dbReference type="SMART" id="SM00304">
    <property type="entry name" value="HAMP"/>
    <property type="match status" value="1"/>
</dbReference>
<dbReference type="PRINTS" id="PR00344">
    <property type="entry name" value="BCTRLSENSOR"/>
</dbReference>
<name>A0A8A4TH50_SULCO</name>